<evidence type="ECO:0000313" key="2">
    <source>
        <dbReference type="EMBL" id="MEQ2191118.1"/>
    </source>
</evidence>
<sequence>MDVGCLKMTTQGYIMGSSNHLSHDTKLLLGLYTVLLEPLIIFYFDLLYHDVHTASPHHPQQHFIYWGSLTVPRNHPLSGPEMVLTHRHCSEEGPAETALPAATQEVQPSTGAAGYLLYYRYSACSVFVHHFVVWLIPKIGQVQTTMNNQVCREDHQN</sequence>
<feature type="transmembrane region" description="Helical" evidence="1">
    <location>
        <begin position="27"/>
        <end position="48"/>
    </location>
</feature>
<name>A0ABV0Q5P0_9TELE</name>
<gene>
    <name evidence="2" type="ORF">XENOCAPTIV_021289</name>
</gene>
<organism evidence="2 3">
    <name type="scientific">Xenoophorus captivus</name>
    <dbReference type="NCBI Taxonomy" id="1517983"/>
    <lineage>
        <taxon>Eukaryota</taxon>
        <taxon>Metazoa</taxon>
        <taxon>Chordata</taxon>
        <taxon>Craniata</taxon>
        <taxon>Vertebrata</taxon>
        <taxon>Euteleostomi</taxon>
        <taxon>Actinopterygii</taxon>
        <taxon>Neopterygii</taxon>
        <taxon>Teleostei</taxon>
        <taxon>Neoteleostei</taxon>
        <taxon>Acanthomorphata</taxon>
        <taxon>Ovalentaria</taxon>
        <taxon>Atherinomorphae</taxon>
        <taxon>Cyprinodontiformes</taxon>
        <taxon>Goodeidae</taxon>
        <taxon>Xenoophorus</taxon>
    </lineage>
</organism>
<accession>A0ABV0Q5P0</accession>
<evidence type="ECO:0000313" key="3">
    <source>
        <dbReference type="Proteomes" id="UP001434883"/>
    </source>
</evidence>
<reference evidence="2 3" key="1">
    <citation type="submission" date="2021-06" db="EMBL/GenBank/DDBJ databases">
        <authorList>
            <person name="Palmer J.M."/>
        </authorList>
    </citation>
    <scope>NUCLEOTIDE SEQUENCE [LARGE SCALE GENOMIC DNA]</scope>
    <source>
        <strain evidence="2 3">XC_2019</strain>
        <tissue evidence="2">Muscle</tissue>
    </source>
</reference>
<keyword evidence="1" id="KW-0812">Transmembrane</keyword>
<dbReference type="Proteomes" id="UP001434883">
    <property type="component" value="Unassembled WGS sequence"/>
</dbReference>
<proteinExistence type="predicted"/>
<dbReference type="EMBL" id="JAHRIN010000462">
    <property type="protein sequence ID" value="MEQ2191118.1"/>
    <property type="molecule type" value="Genomic_DNA"/>
</dbReference>
<comment type="caution">
    <text evidence="2">The sequence shown here is derived from an EMBL/GenBank/DDBJ whole genome shotgun (WGS) entry which is preliminary data.</text>
</comment>
<keyword evidence="3" id="KW-1185">Reference proteome</keyword>
<evidence type="ECO:0000256" key="1">
    <source>
        <dbReference type="SAM" id="Phobius"/>
    </source>
</evidence>
<keyword evidence="1" id="KW-1133">Transmembrane helix</keyword>
<keyword evidence="1" id="KW-0472">Membrane</keyword>
<protein>
    <submittedName>
        <fullName evidence="2">Uncharacterized protein</fullName>
    </submittedName>
</protein>